<dbReference type="GeneID" id="30966508"/>
<dbReference type="AlphaFoldDB" id="A0A1D2VLS8"/>
<proteinExistence type="predicted"/>
<dbReference type="InParanoid" id="A0A1D2VLS8"/>
<dbReference type="EMBL" id="KV454477">
    <property type="protein sequence ID" value="ODV62570.1"/>
    <property type="molecule type" value="Genomic_DNA"/>
</dbReference>
<sequence>MVLQDIDSKNLVQWHEEIVYELYDKEVLHFDWYIDINNKIRGYIGHENREHEETSVYFMFEIKIALANLLKEHGCQDTYKAFERANLTIKKQYLPNHYILPDLAIARNNDPRFVVEVGNTVDYETTLQKLFTLFNSAKNLMSTGIFVQLDPVIIEPSYFQGFDIYVERWGYYHNKYKDSYPQFMHPITGAKSLVTKETSKTKIVMLEHCLLMTGYRIPAHDNNKTLRFTLGSLLGEVPDTFNEDCESELSINDSISIDLAPLVKKLEEYVDAGLINPNTFQLDNEKKPKWFDWEPLM</sequence>
<evidence type="ECO:0000313" key="1">
    <source>
        <dbReference type="EMBL" id="ODV62570.1"/>
    </source>
</evidence>
<dbReference type="RefSeq" id="XP_020048877.1">
    <property type="nucleotide sequence ID" value="XM_020192872.1"/>
</dbReference>
<dbReference type="Proteomes" id="UP000095038">
    <property type="component" value="Unassembled WGS sequence"/>
</dbReference>
<organism evidence="1 2">
    <name type="scientific">Ascoidea rubescens DSM 1968</name>
    <dbReference type="NCBI Taxonomy" id="1344418"/>
    <lineage>
        <taxon>Eukaryota</taxon>
        <taxon>Fungi</taxon>
        <taxon>Dikarya</taxon>
        <taxon>Ascomycota</taxon>
        <taxon>Saccharomycotina</taxon>
        <taxon>Saccharomycetes</taxon>
        <taxon>Ascoideaceae</taxon>
        <taxon>Ascoidea</taxon>
    </lineage>
</organism>
<evidence type="ECO:0000313" key="2">
    <source>
        <dbReference type="Proteomes" id="UP000095038"/>
    </source>
</evidence>
<accession>A0A1D2VLS8</accession>
<reference evidence="2" key="1">
    <citation type="submission" date="2016-05" db="EMBL/GenBank/DDBJ databases">
        <title>Comparative genomics of biotechnologically important yeasts.</title>
        <authorList>
            <consortium name="DOE Joint Genome Institute"/>
            <person name="Riley R."/>
            <person name="Haridas S."/>
            <person name="Wolfe K.H."/>
            <person name="Lopes M.R."/>
            <person name="Hittinger C.T."/>
            <person name="Goker M."/>
            <person name="Salamov A."/>
            <person name="Wisecaver J."/>
            <person name="Long T.M."/>
            <person name="Aerts A.L."/>
            <person name="Barry K."/>
            <person name="Choi C."/>
            <person name="Clum A."/>
            <person name="Coughlan A.Y."/>
            <person name="Deshpande S."/>
            <person name="Douglass A.P."/>
            <person name="Hanson S.J."/>
            <person name="Klenk H.-P."/>
            <person name="Labutti K."/>
            <person name="Lapidus A."/>
            <person name="Lindquist E."/>
            <person name="Lipzen A."/>
            <person name="Meier-Kolthoff J.P."/>
            <person name="Ohm R.A."/>
            <person name="Otillar R.P."/>
            <person name="Pangilinan J."/>
            <person name="Peng Y."/>
            <person name="Rokas A."/>
            <person name="Rosa C.A."/>
            <person name="Scheuner C."/>
            <person name="Sibirny A.A."/>
            <person name="Slot J.C."/>
            <person name="Stielow J.B."/>
            <person name="Sun H."/>
            <person name="Kurtzman C.P."/>
            <person name="Blackwell M."/>
            <person name="Grigoriev I.V."/>
            <person name="Jeffries T.W."/>
        </authorList>
    </citation>
    <scope>NUCLEOTIDE SEQUENCE [LARGE SCALE GENOMIC DNA]</scope>
    <source>
        <strain evidence="2">DSM 1968</strain>
    </source>
</reference>
<keyword evidence="2" id="KW-1185">Reference proteome</keyword>
<gene>
    <name evidence="1" type="ORF">ASCRUDRAFT_74926</name>
</gene>
<protein>
    <submittedName>
        <fullName evidence="1">Uncharacterized protein</fullName>
    </submittedName>
</protein>
<name>A0A1D2VLS8_9ASCO</name>